<dbReference type="Pfam" id="PF20791">
    <property type="entry name" value="Acyl-ACP_TE_C"/>
    <property type="match status" value="1"/>
</dbReference>
<dbReference type="AlphaFoldDB" id="A0AAE0YQZ4"/>
<name>A0AAE0YQZ4_9GAST</name>
<dbReference type="CDD" id="cd00586">
    <property type="entry name" value="4HBT"/>
    <property type="match status" value="1"/>
</dbReference>
<reference evidence="2" key="1">
    <citation type="journal article" date="2023" name="G3 (Bethesda)">
        <title>A reference genome for the long-term kleptoplast-retaining sea slug Elysia crispata morphotype clarki.</title>
        <authorList>
            <person name="Eastman K.E."/>
            <person name="Pendleton A.L."/>
            <person name="Shaikh M.A."/>
            <person name="Suttiyut T."/>
            <person name="Ogas R."/>
            <person name="Tomko P."/>
            <person name="Gavelis G."/>
            <person name="Widhalm J.R."/>
            <person name="Wisecaver J.H."/>
        </authorList>
    </citation>
    <scope>NUCLEOTIDE SEQUENCE</scope>
    <source>
        <strain evidence="2">ECLA1</strain>
    </source>
</reference>
<dbReference type="Proteomes" id="UP001283361">
    <property type="component" value="Unassembled WGS sequence"/>
</dbReference>
<evidence type="ECO:0000313" key="2">
    <source>
        <dbReference type="EMBL" id="KAK3754875.1"/>
    </source>
</evidence>
<dbReference type="PANTHER" id="PTHR34487:SF1">
    <property type="entry name" value="ACYL-ACP THIOESTERASE"/>
    <property type="match status" value="1"/>
</dbReference>
<dbReference type="Gene3D" id="3.10.129.10">
    <property type="entry name" value="Hotdog Thioesterase"/>
    <property type="match status" value="1"/>
</dbReference>
<keyword evidence="3" id="KW-1185">Reference proteome</keyword>
<dbReference type="EMBL" id="JAWDGP010005631">
    <property type="protein sequence ID" value="KAK3754875.1"/>
    <property type="molecule type" value="Genomic_DNA"/>
</dbReference>
<evidence type="ECO:0000259" key="1">
    <source>
        <dbReference type="Pfam" id="PF20791"/>
    </source>
</evidence>
<organism evidence="2 3">
    <name type="scientific">Elysia crispata</name>
    <name type="common">lettuce slug</name>
    <dbReference type="NCBI Taxonomy" id="231223"/>
    <lineage>
        <taxon>Eukaryota</taxon>
        <taxon>Metazoa</taxon>
        <taxon>Spiralia</taxon>
        <taxon>Lophotrochozoa</taxon>
        <taxon>Mollusca</taxon>
        <taxon>Gastropoda</taxon>
        <taxon>Heterobranchia</taxon>
        <taxon>Euthyneura</taxon>
        <taxon>Panpulmonata</taxon>
        <taxon>Sacoglossa</taxon>
        <taxon>Placobranchoidea</taxon>
        <taxon>Plakobranchidae</taxon>
        <taxon>Elysia</taxon>
    </lineage>
</organism>
<proteinExistence type="predicted"/>
<dbReference type="InterPro" id="IPR029069">
    <property type="entry name" value="HotDog_dom_sf"/>
</dbReference>
<sequence>MASHTSPSRTPKTTKAPLESMDVKNLKYVASPHPTVECTVPGLSHESFDMDWMPRTSSLMWIDALTRSYVLHRPMDDQTDVGKQLPQIEADEHLQTKAGRVGEKLWSQQDTERAFLNWGRFLKDMHGFGQYSEFTMSKALYDLEVPKWSLGFRFRLGFIGACSVTKICEFFARCKDGSDILVWSNKYQQVAVDKKTRQPTRIPAWFKDKYQGTGCLNQAMVLRPFKKPEVTFCHPILVQFSDIDEYGHANWSAYVKWATDAIHAAVLPDEQIRSANSQTKGGRALRGVTKETLGRGLHKFQITYFRECLEGDKVEVHLWVDGEPDEVFCCLVKAGEEICQIKLFYFKNNEVERS</sequence>
<evidence type="ECO:0000313" key="3">
    <source>
        <dbReference type="Proteomes" id="UP001283361"/>
    </source>
</evidence>
<protein>
    <recommendedName>
        <fullName evidence="1">Acyl-ACP thioesterase-like C-terminal domain-containing protein</fullName>
    </recommendedName>
</protein>
<dbReference type="SUPFAM" id="SSF54637">
    <property type="entry name" value="Thioesterase/thiol ester dehydrase-isomerase"/>
    <property type="match status" value="1"/>
</dbReference>
<comment type="caution">
    <text evidence="2">The sequence shown here is derived from an EMBL/GenBank/DDBJ whole genome shotgun (WGS) entry which is preliminary data.</text>
</comment>
<dbReference type="InterPro" id="IPR049427">
    <property type="entry name" value="Acyl-ACP_TE_C"/>
</dbReference>
<gene>
    <name evidence="2" type="ORF">RRG08_037772</name>
</gene>
<dbReference type="PANTHER" id="PTHR34487">
    <property type="entry name" value="ACYL-ACP THIOESTERASE"/>
    <property type="match status" value="1"/>
</dbReference>
<feature type="domain" description="Acyl-ACP thioesterase-like C-terminal" evidence="1">
    <location>
        <begin position="227"/>
        <end position="275"/>
    </location>
</feature>
<accession>A0AAE0YQZ4</accession>